<dbReference type="PRINTS" id="PR00296">
    <property type="entry name" value="CYCLINKINASE"/>
</dbReference>
<dbReference type="GeneID" id="5739831"/>
<dbReference type="FunFam" id="3.30.170.10:FF:000001">
    <property type="entry name" value="Cyclin-dependent kinases regulatory subunit"/>
    <property type="match status" value="1"/>
</dbReference>
<dbReference type="InterPro" id="IPR036858">
    <property type="entry name" value="Cyclin-dep_kinase_reg-sub_sf"/>
</dbReference>
<dbReference type="EMBL" id="CP000882">
    <property type="protein sequence ID" value="ABW98061.1"/>
    <property type="molecule type" value="Genomic_DNA"/>
</dbReference>
<dbReference type="GO" id="GO:0016538">
    <property type="term" value="F:cyclin-dependent protein serine/threonine kinase regulator activity"/>
    <property type="evidence" value="ECO:0007669"/>
    <property type="project" value="InterPro"/>
</dbReference>
<sequence length="77" mass="9421">MQTQQIKYSEKYFDCVYEYRHVILPPNLLKLIPPNRLLTEAEWRSYGIQQSKGWIHYSIHPPEPHILLFRRELKKKL</sequence>
<comment type="function">
    <text evidence="4">Binds to the catalytic subunit of the cyclin dependent kinases and is essential for their biological function.</text>
</comment>
<dbReference type="RefSeq" id="XP_001712386.1">
    <property type="nucleotide sequence ID" value="XM_001712334.1"/>
</dbReference>
<dbReference type="SUPFAM" id="SSF55637">
    <property type="entry name" value="Cell cycle regulatory proteins"/>
    <property type="match status" value="1"/>
</dbReference>
<comment type="similarity">
    <text evidence="1 4">Belongs to the CKS family.</text>
</comment>
<evidence type="ECO:0000256" key="1">
    <source>
        <dbReference type="ARBA" id="ARBA00007782"/>
    </source>
</evidence>
<keyword evidence="5" id="KW-0542">Nucleomorph</keyword>
<dbReference type="AlphaFoldDB" id="A9BKQ6"/>
<evidence type="ECO:0000256" key="4">
    <source>
        <dbReference type="RuleBase" id="RU311113"/>
    </source>
</evidence>
<keyword evidence="2 4" id="KW-0132">Cell division</keyword>
<protein>
    <recommendedName>
        <fullName evidence="4">Cyclin-dependent kinases regulatory subunit</fullName>
    </recommendedName>
</protein>
<evidence type="ECO:0000313" key="6">
    <source>
        <dbReference type="Proteomes" id="UP000243127"/>
    </source>
</evidence>
<gene>
    <name evidence="5" type="ORF">HAN_2g235</name>
</gene>
<evidence type="ECO:0000256" key="3">
    <source>
        <dbReference type="ARBA" id="ARBA00023306"/>
    </source>
</evidence>
<dbReference type="PANTHER" id="PTHR23415">
    <property type="entry name" value="CYCLIN-DEPENDENT KINASES REGULATORY SUBUNIT/60S RIBOSOME SUBUNIT BIOGENESIS PROTEIN NIP7"/>
    <property type="match status" value="1"/>
</dbReference>
<organism evidence="5 6">
    <name type="scientific">Hemiselmis andersenii</name>
    <name type="common">Cryptophyte alga</name>
    <dbReference type="NCBI Taxonomy" id="464988"/>
    <lineage>
        <taxon>Eukaryota</taxon>
        <taxon>Cryptophyceae</taxon>
        <taxon>Cryptomonadales</taxon>
        <taxon>Hemiselmidaceae</taxon>
        <taxon>Hemiselmis</taxon>
    </lineage>
</organism>
<dbReference type="Gene3D" id="3.30.170.10">
    <property type="entry name" value="Cyclin-dependent kinase, regulatory subunit"/>
    <property type="match status" value="1"/>
</dbReference>
<dbReference type="Proteomes" id="UP000243127">
    <property type="component" value="Nucleomorph 2"/>
</dbReference>
<dbReference type="Pfam" id="PF01111">
    <property type="entry name" value="CKS"/>
    <property type="match status" value="1"/>
</dbReference>
<accession>A9BKQ6</accession>
<proteinExistence type="inferred from homology"/>
<keyword evidence="3 4" id="KW-0131">Cell cycle</keyword>
<dbReference type="InterPro" id="IPR000789">
    <property type="entry name" value="Cyclin-dep_kinase_reg-sub"/>
</dbReference>
<dbReference type="PROSITE" id="PS00945">
    <property type="entry name" value="CKS_2"/>
    <property type="match status" value="1"/>
</dbReference>
<geneLocation type="nucleomorph" evidence="5"/>
<evidence type="ECO:0000256" key="2">
    <source>
        <dbReference type="ARBA" id="ARBA00022618"/>
    </source>
</evidence>
<dbReference type="GO" id="GO:0051301">
    <property type="term" value="P:cell division"/>
    <property type="evidence" value="ECO:0007669"/>
    <property type="project" value="UniProtKB-UniRule"/>
</dbReference>
<reference evidence="5 6" key="1">
    <citation type="journal article" date="2007" name="Proc. Natl. Acad. Sci. U.S.A.">
        <title>Nucleomorph genome of Hemiselmis andersenii reveals complete intron loss and compaction as a driver of protein structure and function.</title>
        <authorList>
            <person name="Lane C.E."/>
            <person name="van den Heuvel K."/>
            <person name="Kozera C."/>
            <person name="Curtis B.A."/>
            <person name="Parsons B.J."/>
            <person name="Bowman S."/>
            <person name="Archibald J.M."/>
        </authorList>
    </citation>
    <scope>NUCLEOTIDE SEQUENCE [LARGE SCALE GENOMIC DNA]</scope>
    <source>
        <strain evidence="5 6">CCMP644</strain>
    </source>
</reference>
<dbReference type="SMART" id="SM01084">
    <property type="entry name" value="CKS"/>
    <property type="match status" value="1"/>
</dbReference>
<evidence type="ECO:0000313" key="5">
    <source>
        <dbReference type="EMBL" id="ABW98061.1"/>
    </source>
</evidence>
<name>A9BKQ6_HEMAN</name>